<proteinExistence type="predicted"/>
<dbReference type="EMBL" id="JACCBB010000001">
    <property type="protein sequence ID" value="NYD23712.1"/>
    <property type="molecule type" value="Genomic_DNA"/>
</dbReference>
<gene>
    <name evidence="2" type="ORF">BJ968_003252</name>
</gene>
<reference evidence="2 3" key="1">
    <citation type="submission" date="2020-07" db="EMBL/GenBank/DDBJ databases">
        <title>Sequencing the genomes of 1000 actinobacteria strains.</title>
        <authorList>
            <person name="Klenk H.-P."/>
        </authorList>
    </citation>
    <scope>NUCLEOTIDE SEQUENCE [LARGE SCALE GENOMIC DNA]</scope>
    <source>
        <strain evidence="2 3">DSM 7487</strain>
    </source>
</reference>
<accession>A0A7Y9DN72</accession>
<dbReference type="InterPro" id="IPR023393">
    <property type="entry name" value="START-like_dom_sf"/>
</dbReference>
<sequence>MTSNQHGTASLAARAGGAVVHGIRSVLDHAGSGPGSGAPASGWLAVTVLGEPSDVDAAPLPAPLAEYGDRIEVRTRQAPGGKGTELAARLRDRSSGGSGSTARHLSGSDPQADLRSALRRAKQLLEVGEVLAVDPAPHGERTATPGGLLLEAWTRVAPKGGVR</sequence>
<protein>
    <submittedName>
        <fullName evidence="2">Uncharacterized protein</fullName>
    </submittedName>
</protein>
<dbReference type="Proteomes" id="UP000521922">
    <property type="component" value="Unassembled WGS sequence"/>
</dbReference>
<name>A0A7Y9DN72_9ACTN</name>
<keyword evidence="3" id="KW-1185">Reference proteome</keyword>
<comment type="caution">
    <text evidence="2">The sequence shown here is derived from an EMBL/GenBank/DDBJ whole genome shotgun (WGS) entry which is preliminary data.</text>
</comment>
<organism evidence="2 3">
    <name type="scientific">Kineococcus aurantiacus</name>
    <dbReference type="NCBI Taxonomy" id="37633"/>
    <lineage>
        <taxon>Bacteria</taxon>
        <taxon>Bacillati</taxon>
        <taxon>Actinomycetota</taxon>
        <taxon>Actinomycetes</taxon>
        <taxon>Kineosporiales</taxon>
        <taxon>Kineosporiaceae</taxon>
        <taxon>Kineococcus</taxon>
    </lineage>
</organism>
<evidence type="ECO:0000256" key="1">
    <source>
        <dbReference type="SAM" id="MobiDB-lite"/>
    </source>
</evidence>
<dbReference type="RefSeq" id="WP_179753626.1">
    <property type="nucleotide sequence ID" value="NZ_BAAAGN010000011.1"/>
</dbReference>
<evidence type="ECO:0000313" key="3">
    <source>
        <dbReference type="Proteomes" id="UP000521922"/>
    </source>
</evidence>
<evidence type="ECO:0000313" key="2">
    <source>
        <dbReference type="EMBL" id="NYD23712.1"/>
    </source>
</evidence>
<dbReference type="Gene3D" id="3.30.530.20">
    <property type="match status" value="1"/>
</dbReference>
<feature type="region of interest" description="Disordered" evidence="1">
    <location>
        <begin position="76"/>
        <end position="114"/>
    </location>
</feature>
<dbReference type="AlphaFoldDB" id="A0A7Y9DN72"/>